<feature type="non-terminal residue" evidence="2">
    <location>
        <position position="1"/>
    </location>
</feature>
<feature type="compositionally biased region" description="Polar residues" evidence="1">
    <location>
        <begin position="125"/>
        <end position="148"/>
    </location>
</feature>
<organism evidence="2 3">
    <name type="scientific">Ensete ventricosum</name>
    <name type="common">Abyssinian banana</name>
    <name type="synonym">Musa ensete</name>
    <dbReference type="NCBI Taxonomy" id="4639"/>
    <lineage>
        <taxon>Eukaryota</taxon>
        <taxon>Viridiplantae</taxon>
        <taxon>Streptophyta</taxon>
        <taxon>Embryophyta</taxon>
        <taxon>Tracheophyta</taxon>
        <taxon>Spermatophyta</taxon>
        <taxon>Magnoliopsida</taxon>
        <taxon>Liliopsida</taxon>
        <taxon>Zingiberales</taxon>
        <taxon>Musaceae</taxon>
        <taxon>Ensete</taxon>
    </lineage>
</organism>
<feature type="region of interest" description="Disordered" evidence="1">
    <location>
        <begin position="125"/>
        <end position="149"/>
    </location>
</feature>
<evidence type="ECO:0000313" key="2">
    <source>
        <dbReference type="EMBL" id="RRT72938.1"/>
    </source>
</evidence>
<evidence type="ECO:0000256" key="1">
    <source>
        <dbReference type="SAM" id="MobiDB-lite"/>
    </source>
</evidence>
<dbReference type="EMBL" id="AMZH03003243">
    <property type="protein sequence ID" value="RRT72938.1"/>
    <property type="molecule type" value="Genomic_DNA"/>
</dbReference>
<evidence type="ECO:0000313" key="3">
    <source>
        <dbReference type="Proteomes" id="UP000287651"/>
    </source>
</evidence>
<dbReference type="Proteomes" id="UP000287651">
    <property type="component" value="Unassembled WGS sequence"/>
</dbReference>
<sequence>SLRLCKYFEDMNPMSTQAFMGAQAAPCIDAVVDSFVSEDQKAEKEQYGGTGNRILANLTQEPTTTPGVGVTYTLLNLCADYDEGGHSSASTQETASVGGTTNTRKRKRVEEYVPLVHTAKKPTGSVLSLKNSSPFKSNETGKTPQSASMVRPGGIQLVVRLCLICSSRKLDCNIVYCSRKPFAFTLLQSI</sequence>
<comment type="caution">
    <text evidence="2">The sequence shown here is derived from an EMBL/GenBank/DDBJ whole genome shotgun (WGS) entry which is preliminary data.</text>
</comment>
<gene>
    <name evidence="2" type="ORF">B296_00003739</name>
</gene>
<name>A0A427A9N8_ENSVE</name>
<protein>
    <submittedName>
        <fullName evidence="2">Uncharacterized protein</fullName>
    </submittedName>
</protein>
<reference evidence="2 3" key="1">
    <citation type="journal article" date="2014" name="Agronomy (Basel)">
        <title>A Draft Genome Sequence for Ensete ventricosum, the Drought-Tolerant Tree Against Hunger.</title>
        <authorList>
            <person name="Harrison J."/>
            <person name="Moore K.A."/>
            <person name="Paszkiewicz K."/>
            <person name="Jones T."/>
            <person name="Grant M."/>
            <person name="Ambacheew D."/>
            <person name="Muzemil S."/>
            <person name="Studholme D.J."/>
        </authorList>
    </citation>
    <scope>NUCLEOTIDE SEQUENCE [LARGE SCALE GENOMIC DNA]</scope>
</reference>
<proteinExistence type="predicted"/>
<dbReference type="AlphaFoldDB" id="A0A427A9N8"/>
<accession>A0A427A9N8</accession>